<gene>
    <name evidence="2" type="ORF">CCAP1982_LOCUS22550</name>
</gene>
<keyword evidence="1" id="KW-1133">Transmembrane helix</keyword>
<comment type="caution">
    <text evidence="2">The sequence shown here is derived from an EMBL/GenBank/DDBJ whole genome shotgun (WGS) entry which is preliminary data.</text>
</comment>
<protein>
    <submittedName>
        <fullName evidence="2">(Mediterranean fruit fly) hypothetical protein</fullName>
    </submittedName>
</protein>
<evidence type="ECO:0000313" key="2">
    <source>
        <dbReference type="EMBL" id="CAD7014549.1"/>
    </source>
</evidence>
<feature type="non-terminal residue" evidence="2">
    <location>
        <position position="92"/>
    </location>
</feature>
<keyword evidence="3" id="KW-1185">Reference proteome</keyword>
<evidence type="ECO:0000313" key="3">
    <source>
        <dbReference type="Proteomes" id="UP000606786"/>
    </source>
</evidence>
<name>A0A811VK03_CERCA</name>
<organism evidence="2 3">
    <name type="scientific">Ceratitis capitata</name>
    <name type="common">Mediterranean fruit fly</name>
    <name type="synonym">Tephritis capitata</name>
    <dbReference type="NCBI Taxonomy" id="7213"/>
    <lineage>
        <taxon>Eukaryota</taxon>
        <taxon>Metazoa</taxon>
        <taxon>Ecdysozoa</taxon>
        <taxon>Arthropoda</taxon>
        <taxon>Hexapoda</taxon>
        <taxon>Insecta</taxon>
        <taxon>Pterygota</taxon>
        <taxon>Neoptera</taxon>
        <taxon>Endopterygota</taxon>
        <taxon>Diptera</taxon>
        <taxon>Brachycera</taxon>
        <taxon>Muscomorpha</taxon>
        <taxon>Tephritoidea</taxon>
        <taxon>Tephritidae</taxon>
        <taxon>Ceratitis</taxon>
        <taxon>Ceratitis</taxon>
    </lineage>
</organism>
<dbReference type="EMBL" id="CAJHJT010000056">
    <property type="protein sequence ID" value="CAD7014549.1"/>
    <property type="molecule type" value="Genomic_DNA"/>
</dbReference>
<dbReference type="Proteomes" id="UP000606786">
    <property type="component" value="Unassembled WGS sequence"/>
</dbReference>
<dbReference type="AlphaFoldDB" id="A0A811VK03"/>
<reference evidence="2" key="1">
    <citation type="submission" date="2020-11" db="EMBL/GenBank/DDBJ databases">
        <authorList>
            <person name="Whitehead M."/>
        </authorList>
    </citation>
    <scope>NUCLEOTIDE SEQUENCE</scope>
    <source>
        <strain evidence="2">EGII</strain>
    </source>
</reference>
<feature type="transmembrane region" description="Helical" evidence="1">
    <location>
        <begin position="61"/>
        <end position="80"/>
    </location>
</feature>
<accession>A0A811VK03</accession>
<proteinExistence type="predicted"/>
<sequence>MLKWVNIATRRSAWLSTNRVTTAATAYAKKSTTTIATATATKTATTTPITSHTLTSKSTSINFAMLLLTTLCIIAALVQATNGFKPIDMNNS</sequence>
<keyword evidence="1" id="KW-0472">Membrane</keyword>
<keyword evidence="1" id="KW-0812">Transmembrane</keyword>
<evidence type="ECO:0000256" key="1">
    <source>
        <dbReference type="SAM" id="Phobius"/>
    </source>
</evidence>